<organism evidence="2 3">
    <name type="scientific">Moniliophthora roreri</name>
    <name type="common">Frosty pod rot fungus</name>
    <name type="synonym">Monilia roreri</name>
    <dbReference type="NCBI Taxonomy" id="221103"/>
    <lineage>
        <taxon>Eukaryota</taxon>
        <taxon>Fungi</taxon>
        <taxon>Dikarya</taxon>
        <taxon>Basidiomycota</taxon>
        <taxon>Agaricomycotina</taxon>
        <taxon>Agaricomycetes</taxon>
        <taxon>Agaricomycetidae</taxon>
        <taxon>Agaricales</taxon>
        <taxon>Marasmiineae</taxon>
        <taxon>Marasmiaceae</taxon>
        <taxon>Moniliophthora</taxon>
    </lineage>
</organism>
<evidence type="ECO:0000256" key="1">
    <source>
        <dbReference type="SAM" id="MobiDB-lite"/>
    </source>
</evidence>
<feature type="region of interest" description="Disordered" evidence="1">
    <location>
        <begin position="55"/>
        <end position="78"/>
    </location>
</feature>
<evidence type="ECO:0000313" key="3">
    <source>
        <dbReference type="Proteomes" id="UP000054988"/>
    </source>
</evidence>
<gene>
    <name evidence="2" type="ORF">WG66_11681</name>
</gene>
<comment type="caution">
    <text evidence="2">The sequence shown here is derived from an EMBL/GenBank/DDBJ whole genome shotgun (WGS) entry which is preliminary data.</text>
</comment>
<name>A0A0W0FHD1_MONRR</name>
<reference evidence="2 3" key="1">
    <citation type="submission" date="2015-12" db="EMBL/GenBank/DDBJ databases">
        <title>Draft genome sequence of Moniliophthora roreri, the causal agent of frosty pod rot of cacao.</title>
        <authorList>
            <person name="Aime M.C."/>
            <person name="Diaz-Valderrama J.R."/>
            <person name="Kijpornyongpan T."/>
            <person name="Phillips-Mora W."/>
        </authorList>
    </citation>
    <scope>NUCLEOTIDE SEQUENCE [LARGE SCALE GENOMIC DNA]</scope>
    <source>
        <strain evidence="2 3">MCA 2952</strain>
    </source>
</reference>
<protein>
    <submittedName>
        <fullName evidence="2">Uncharacterized protein</fullName>
    </submittedName>
</protein>
<proteinExistence type="predicted"/>
<accession>A0A0W0FHD1</accession>
<evidence type="ECO:0000313" key="2">
    <source>
        <dbReference type="EMBL" id="KTB35744.1"/>
    </source>
</evidence>
<dbReference type="AlphaFoldDB" id="A0A0W0FHD1"/>
<sequence>MLPPGIKVFKHFDLHNRVEVTDMLQWLEFTKPDSYLPSRAPAHVVQDAQVPSFSQKAPQAPFAGSGSGRGSCLPAHQF</sequence>
<dbReference type="Proteomes" id="UP000054988">
    <property type="component" value="Unassembled WGS sequence"/>
</dbReference>
<dbReference type="EMBL" id="LATX01001984">
    <property type="protein sequence ID" value="KTB35744.1"/>
    <property type="molecule type" value="Genomic_DNA"/>
</dbReference>